<dbReference type="PANTHER" id="PTHR12001">
    <property type="entry name" value="GERANYLGERANYL PYROPHOSPHATE SYNTHASE"/>
    <property type="match status" value="1"/>
</dbReference>
<keyword evidence="4" id="KW-0479">Metal-binding</keyword>
<evidence type="ECO:0000256" key="5">
    <source>
        <dbReference type="ARBA" id="ARBA00022842"/>
    </source>
</evidence>
<accession>A0A917NH47</accession>
<dbReference type="EMBL" id="BAAAHC010000003">
    <property type="protein sequence ID" value="GAA0506840.1"/>
    <property type="molecule type" value="Genomic_DNA"/>
</dbReference>
<reference evidence="8" key="3">
    <citation type="submission" date="2020-09" db="EMBL/GenBank/DDBJ databases">
        <authorList>
            <person name="Sun Q."/>
            <person name="Zhou Y."/>
        </authorList>
    </citation>
    <scope>NUCLEOTIDE SEQUENCE</scope>
    <source>
        <strain evidence="8">CGMCC 4.7206</strain>
    </source>
</reference>
<dbReference type="SUPFAM" id="SSF48576">
    <property type="entry name" value="Terpenoid synthases"/>
    <property type="match status" value="1"/>
</dbReference>
<reference evidence="7" key="4">
    <citation type="submission" date="2023-12" db="EMBL/GenBank/DDBJ databases">
        <authorList>
            <person name="Sun Q."/>
            <person name="Inoue M."/>
        </authorList>
    </citation>
    <scope>NUCLEOTIDE SEQUENCE</scope>
    <source>
        <strain evidence="7">JCM 10664</strain>
    </source>
</reference>
<keyword evidence="3 6" id="KW-0808">Transferase</keyword>
<evidence type="ECO:0000256" key="3">
    <source>
        <dbReference type="ARBA" id="ARBA00022679"/>
    </source>
</evidence>
<evidence type="ECO:0000313" key="8">
    <source>
        <dbReference type="EMBL" id="GGJ00194.1"/>
    </source>
</evidence>
<keyword evidence="5" id="KW-0460">Magnesium</keyword>
<evidence type="ECO:0000256" key="4">
    <source>
        <dbReference type="ARBA" id="ARBA00022723"/>
    </source>
</evidence>
<protein>
    <submittedName>
        <fullName evidence="7 8">Polyprenyl synthetase</fullName>
    </submittedName>
</protein>
<comment type="similarity">
    <text evidence="2 6">Belongs to the FPP/GGPP synthase family.</text>
</comment>
<reference evidence="7 10" key="2">
    <citation type="journal article" date="2019" name="Int. J. Syst. Evol. Microbiol.">
        <title>The Global Catalogue of Microorganisms (GCM) 10K type strain sequencing project: providing services to taxonomists for standard genome sequencing and annotation.</title>
        <authorList>
            <consortium name="The Broad Institute Genomics Platform"/>
            <consortium name="The Broad Institute Genome Sequencing Center for Infectious Disease"/>
            <person name="Wu L."/>
            <person name="Ma J."/>
        </authorList>
    </citation>
    <scope>NUCLEOTIDE SEQUENCE [LARGE SCALE GENOMIC DNA]</scope>
    <source>
        <strain evidence="7 10">JCM 10664</strain>
    </source>
</reference>
<dbReference type="RefSeq" id="WP_188990257.1">
    <property type="nucleotide sequence ID" value="NZ_BAAAHC010000003.1"/>
</dbReference>
<dbReference type="InterPro" id="IPR000092">
    <property type="entry name" value="Polyprenyl_synt"/>
</dbReference>
<comment type="cofactor">
    <cofactor evidence="1">
        <name>Mg(2+)</name>
        <dbReference type="ChEBI" id="CHEBI:18420"/>
    </cofactor>
</comment>
<evidence type="ECO:0000256" key="1">
    <source>
        <dbReference type="ARBA" id="ARBA00001946"/>
    </source>
</evidence>
<dbReference type="Pfam" id="PF00348">
    <property type="entry name" value="polyprenyl_synt"/>
    <property type="match status" value="1"/>
</dbReference>
<dbReference type="Proteomes" id="UP000597989">
    <property type="component" value="Unassembled WGS sequence"/>
</dbReference>
<dbReference type="GO" id="GO:0046872">
    <property type="term" value="F:metal ion binding"/>
    <property type="evidence" value="ECO:0007669"/>
    <property type="project" value="UniProtKB-KW"/>
</dbReference>
<evidence type="ECO:0000256" key="6">
    <source>
        <dbReference type="RuleBase" id="RU004466"/>
    </source>
</evidence>
<dbReference type="SFLD" id="SFLDS00005">
    <property type="entry name" value="Isoprenoid_Synthase_Type_I"/>
    <property type="match status" value="1"/>
</dbReference>
<dbReference type="InterPro" id="IPR008949">
    <property type="entry name" value="Isoprenoid_synthase_dom_sf"/>
</dbReference>
<evidence type="ECO:0000256" key="2">
    <source>
        <dbReference type="ARBA" id="ARBA00006706"/>
    </source>
</evidence>
<dbReference type="CDD" id="cd00685">
    <property type="entry name" value="Trans_IPPS_HT"/>
    <property type="match status" value="1"/>
</dbReference>
<evidence type="ECO:0000313" key="9">
    <source>
        <dbReference type="Proteomes" id="UP000597989"/>
    </source>
</evidence>
<keyword evidence="10" id="KW-1185">Reference proteome</keyword>
<evidence type="ECO:0000313" key="7">
    <source>
        <dbReference type="EMBL" id="GAA0506840.1"/>
    </source>
</evidence>
<dbReference type="PANTHER" id="PTHR12001:SF85">
    <property type="entry name" value="SHORT CHAIN ISOPRENYL DIPHOSPHATE SYNTHASE"/>
    <property type="match status" value="1"/>
</dbReference>
<dbReference type="Gene3D" id="1.10.600.10">
    <property type="entry name" value="Farnesyl Diphosphate Synthase"/>
    <property type="match status" value="1"/>
</dbReference>
<dbReference type="PROSITE" id="PS00723">
    <property type="entry name" value="POLYPRENYL_SYNTHASE_1"/>
    <property type="match status" value="1"/>
</dbReference>
<organism evidence="8 9">
    <name type="scientific">Saccharopolyspora thermophila</name>
    <dbReference type="NCBI Taxonomy" id="89367"/>
    <lineage>
        <taxon>Bacteria</taxon>
        <taxon>Bacillati</taxon>
        <taxon>Actinomycetota</taxon>
        <taxon>Actinomycetes</taxon>
        <taxon>Pseudonocardiales</taxon>
        <taxon>Pseudonocardiaceae</taxon>
        <taxon>Saccharopolyspora</taxon>
    </lineage>
</organism>
<dbReference type="AlphaFoldDB" id="A0A917NH47"/>
<comment type="caution">
    <text evidence="8">The sequence shown here is derived from an EMBL/GenBank/DDBJ whole genome shotgun (WGS) entry which is preliminary data.</text>
</comment>
<proteinExistence type="inferred from homology"/>
<sequence length="383" mass="41731">MYGNGRTVLAPRESRGEIRAHSESELVGFIDQSLRDFTEPSLGPIAEVRDGAIAGPLASMVFASGKRIRPLFVVYGAALGGARELDGALARVATALELFHTFALIHDDIIDNAETRRGSPSLHRMYGAGAEPLPDHGEPEQQARSLAIVAGDLVLCWADMLFQAGLDGCPGARAARALFDQMKTEIMVGQALDICYERRLRDLTEEITSRIIEYKTARYTFLRPMQIGAAMVGATDEVIDRCRHLALPLGRAFQLRDDLIGAFDDGSAGKSGTTDLECGKPTELMRYAVAAASPADVDALLRTVGRPDMDLAEIEQVREILITSGAVKHVTDEIEKSTSAAMRALRELGCEPWLEERLAAHLERLSVEPNATEMYRSRIGNPV</sequence>
<dbReference type="GO" id="GO:0004659">
    <property type="term" value="F:prenyltransferase activity"/>
    <property type="evidence" value="ECO:0007669"/>
    <property type="project" value="InterPro"/>
</dbReference>
<reference evidence="8 9" key="1">
    <citation type="journal article" date="2014" name="Int. J. Syst. Evol. Microbiol.">
        <title>Complete genome sequence of Corynebacterium casei LMG S-19264T (=DSM 44701T), isolated from a smear-ripened cheese.</title>
        <authorList>
            <consortium name="US DOE Joint Genome Institute (JGI-PGF)"/>
            <person name="Walter F."/>
            <person name="Albersmeier A."/>
            <person name="Kalinowski J."/>
            <person name="Ruckert C."/>
        </authorList>
    </citation>
    <scope>NUCLEOTIDE SEQUENCE [LARGE SCALE GENOMIC DNA]</scope>
    <source>
        <strain evidence="8 9">CGMCC 4.7206</strain>
    </source>
</reference>
<dbReference type="InterPro" id="IPR033749">
    <property type="entry name" value="Polyprenyl_synt_CS"/>
</dbReference>
<dbReference type="GO" id="GO:0008299">
    <property type="term" value="P:isoprenoid biosynthetic process"/>
    <property type="evidence" value="ECO:0007669"/>
    <property type="project" value="InterPro"/>
</dbReference>
<dbReference type="PROSITE" id="PS00444">
    <property type="entry name" value="POLYPRENYL_SYNTHASE_2"/>
    <property type="match status" value="1"/>
</dbReference>
<evidence type="ECO:0000313" key="10">
    <source>
        <dbReference type="Proteomes" id="UP001500220"/>
    </source>
</evidence>
<dbReference type="Proteomes" id="UP001500220">
    <property type="component" value="Unassembled WGS sequence"/>
</dbReference>
<name>A0A917NH47_9PSEU</name>
<gene>
    <name evidence="7" type="ORF">GCM10009545_06110</name>
    <name evidence="8" type="ORF">GCM10011581_41640</name>
</gene>
<dbReference type="EMBL" id="BMMT01000017">
    <property type="protein sequence ID" value="GGJ00194.1"/>
    <property type="molecule type" value="Genomic_DNA"/>
</dbReference>